<dbReference type="InterPro" id="IPR055766">
    <property type="entry name" value="DUF7342"/>
</dbReference>
<dbReference type="Pfam" id="PF24033">
    <property type="entry name" value="DUF7342"/>
    <property type="match status" value="1"/>
</dbReference>
<dbReference type="InterPro" id="IPR036388">
    <property type="entry name" value="WH-like_DNA-bd_sf"/>
</dbReference>
<reference evidence="2" key="1">
    <citation type="submission" date="2017-01" db="EMBL/GenBank/DDBJ databases">
        <authorList>
            <person name="Varghese N."/>
            <person name="Submissions S."/>
        </authorList>
    </citation>
    <scope>NUCLEOTIDE SEQUENCE [LARGE SCALE GENOMIC DNA]</scope>
    <source>
        <strain evidence="2">type strain: HArc-</strain>
    </source>
</reference>
<organism evidence="1 2">
    <name type="scientific">Natronorubrum thiooxidans</name>
    <dbReference type="NCBI Taxonomy" id="308853"/>
    <lineage>
        <taxon>Archaea</taxon>
        <taxon>Methanobacteriati</taxon>
        <taxon>Methanobacteriota</taxon>
        <taxon>Stenosarchaea group</taxon>
        <taxon>Halobacteria</taxon>
        <taxon>Halobacteriales</taxon>
        <taxon>Natrialbaceae</taxon>
        <taxon>Natronorubrum</taxon>
    </lineage>
</organism>
<dbReference type="SUPFAM" id="SSF46785">
    <property type="entry name" value="Winged helix' DNA-binding domain"/>
    <property type="match status" value="1"/>
</dbReference>
<dbReference type="EMBL" id="FTNR01000011">
    <property type="protein sequence ID" value="SIS10598.1"/>
    <property type="molecule type" value="Genomic_DNA"/>
</dbReference>
<dbReference type="Proteomes" id="UP000185936">
    <property type="component" value="Unassembled WGS sequence"/>
</dbReference>
<sequence length="166" mass="18871">MMGSGSSCELQLVENPFTAESIEARLYETIARMQSPSTVSEIAVRADCEPQTVREYLQSFVSLGVVIEHRDNPPAYERNDAYFDWDTVKTLAREHSLAELEDHIQMLLEQVQTYQERYDAETPDAVTSSTADPAEADMTEWIGARAELRRYEQARQIRLSKFDGSA</sequence>
<evidence type="ECO:0000313" key="2">
    <source>
        <dbReference type="Proteomes" id="UP000185936"/>
    </source>
</evidence>
<dbReference type="InterPro" id="IPR036390">
    <property type="entry name" value="WH_DNA-bd_sf"/>
</dbReference>
<protein>
    <submittedName>
        <fullName evidence="1">Sugar-specific transcriptional regulator TrmB</fullName>
    </submittedName>
</protein>
<dbReference type="Gene3D" id="1.10.10.10">
    <property type="entry name" value="Winged helix-like DNA-binding domain superfamily/Winged helix DNA-binding domain"/>
    <property type="match status" value="1"/>
</dbReference>
<proteinExistence type="predicted"/>
<gene>
    <name evidence="1" type="ORF">SAMN05421752_11189</name>
</gene>
<keyword evidence="2" id="KW-1185">Reference proteome</keyword>
<dbReference type="AlphaFoldDB" id="A0A1N7GDH9"/>
<evidence type="ECO:0000313" key="1">
    <source>
        <dbReference type="EMBL" id="SIS10598.1"/>
    </source>
</evidence>
<name>A0A1N7GDH9_9EURY</name>
<accession>A0A1N7GDH9</accession>